<keyword evidence="3" id="KW-1185">Reference proteome</keyword>
<name>A0AA40EB96_9PEZI</name>
<gene>
    <name evidence="2" type="ORF">B0T26DRAFT_747011</name>
</gene>
<accession>A0AA40EB96</accession>
<evidence type="ECO:0000313" key="3">
    <source>
        <dbReference type="Proteomes" id="UP001172101"/>
    </source>
</evidence>
<dbReference type="EMBL" id="JAUIRO010000001">
    <property type="protein sequence ID" value="KAK0735199.1"/>
    <property type="molecule type" value="Genomic_DNA"/>
</dbReference>
<sequence length="190" mass="20605">MAVTVAIAIVAVFFIAITAVVGLDEIILESQFCYLGYTRNQHLAGVNTALVIRRMQGTCNGELTARAGRITALEVPQGLEDRHHISRNSLIVREASRAVILVHFDKQNKGSLAARVFYVTSDNFSPDDPDAEEKRKKLVPFPRLKTLHVTKRGTGVPGGRSYRGSTCSRTIGIKPGSPEPSSKAPAGPPR</sequence>
<protein>
    <submittedName>
        <fullName evidence="2">Uncharacterized protein</fullName>
    </submittedName>
</protein>
<proteinExistence type="predicted"/>
<dbReference type="AlphaFoldDB" id="A0AA40EB96"/>
<organism evidence="2 3">
    <name type="scientific">Lasiosphaeria miniovina</name>
    <dbReference type="NCBI Taxonomy" id="1954250"/>
    <lineage>
        <taxon>Eukaryota</taxon>
        <taxon>Fungi</taxon>
        <taxon>Dikarya</taxon>
        <taxon>Ascomycota</taxon>
        <taxon>Pezizomycotina</taxon>
        <taxon>Sordariomycetes</taxon>
        <taxon>Sordariomycetidae</taxon>
        <taxon>Sordariales</taxon>
        <taxon>Lasiosphaeriaceae</taxon>
        <taxon>Lasiosphaeria</taxon>
    </lineage>
</organism>
<reference evidence="2" key="1">
    <citation type="submission" date="2023-06" db="EMBL/GenBank/DDBJ databases">
        <title>Genome-scale phylogeny and comparative genomics of the fungal order Sordariales.</title>
        <authorList>
            <consortium name="Lawrence Berkeley National Laboratory"/>
            <person name="Hensen N."/>
            <person name="Bonometti L."/>
            <person name="Westerberg I."/>
            <person name="Brannstrom I.O."/>
            <person name="Guillou S."/>
            <person name="Cros-Aarteil S."/>
            <person name="Calhoun S."/>
            <person name="Haridas S."/>
            <person name="Kuo A."/>
            <person name="Mondo S."/>
            <person name="Pangilinan J."/>
            <person name="Riley R."/>
            <person name="LaButti K."/>
            <person name="Andreopoulos B."/>
            <person name="Lipzen A."/>
            <person name="Chen C."/>
            <person name="Yanf M."/>
            <person name="Daum C."/>
            <person name="Ng V."/>
            <person name="Clum A."/>
            <person name="Steindorff A."/>
            <person name="Ohm R."/>
            <person name="Martin F."/>
            <person name="Silar P."/>
            <person name="Natvig D."/>
            <person name="Lalanne C."/>
            <person name="Gautier V."/>
            <person name="Ament-velasquez S.L."/>
            <person name="Kruys A."/>
            <person name="Hutchinson M.I."/>
            <person name="Powell A.J."/>
            <person name="Barry K."/>
            <person name="Miller A.N."/>
            <person name="Grigoriev I.V."/>
            <person name="Debuchy R."/>
            <person name="Gladieux P."/>
            <person name="Thoren M.H."/>
            <person name="Johannesson H."/>
        </authorList>
    </citation>
    <scope>NUCLEOTIDE SEQUENCE</scope>
    <source>
        <strain evidence="2">SMH2392-1A</strain>
    </source>
</reference>
<comment type="caution">
    <text evidence="2">The sequence shown here is derived from an EMBL/GenBank/DDBJ whole genome shotgun (WGS) entry which is preliminary data.</text>
</comment>
<evidence type="ECO:0000313" key="2">
    <source>
        <dbReference type="EMBL" id="KAK0735199.1"/>
    </source>
</evidence>
<dbReference type="GeneID" id="85328051"/>
<dbReference type="RefSeq" id="XP_060304076.1">
    <property type="nucleotide sequence ID" value="XM_060444781.1"/>
</dbReference>
<feature type="region of interest" description="Disordered" evidence="1">
    <location>
        <begin position="150"/>
        <end position="190"/>
    </location>
</feature>
<dbReference type="Proteomes" id="UP001172101">
    <property type="component" value="Unassembled WGS sequence"/>
</dbReference>
<evidence type="ECO:0000256" key="1">
    <source>
        <dbReference type="SAM" id="MobiDB-lite"/>
    </source>
</evidence>